<evidence type="ECO:0000313" key="3">
    <source>
        <dbReference type="EMBL" id="KJF18158.1"/>
    </source>
</evidence>
<evidence type="ECO:0000313" key="4">
    <source>
        <dbReference type="EMBL" id="KJF18888.1"/>
    </source>
</evidence>
<dbReference type="Proteomes" id="UP000032360">
    <property type="component" value="Unassembled WGS sequence"/>
</dbReference>
<reference evidence="2 5" key="1">
    <citation type="submission" date="2015-01" db="EMBL/GenBank/DDBJ databases">
        <title>Draft genome of the acidophilic iron oxidizer Acidithrix ferrooxidans strain Py-F3.</title>
        <authorList>
            <person name="Poehlein A."/>
            <person name="Eisen S."/>
            <person name="Schloemann M."/>
            <person name="Johnson B.D."/>
            <person name="Daniel R."/>
            <person name="Muehling M."/>
        </authorList>
    </citation>
    <scope>NUCLEOTIDE SEQUENCE [LARGE SCALE GENOMIC DNA]</scope>
    <source>
        <strain evidence="2 5">Py-F3</strain>
    </source>
</reference>
<dbReference type="EMBL" id="JXYS01000003">
    <property type="protein sequence ID" value="KJF18888.1"/>
    <property type="molecule type" value="Genomic_DNA"/>
</dbReference>
<comment type="caution">
    <text evidence="2">The sequence shown here is derived from an EMBL/GenBank/DDBJ whole genome shotgun (WGS) entry which is preliminary data.</text>
</comment>
<sequence length="67" mass="7344">MEERGLAKGNTTDLTRPGLRTGPTCGQGVSNGLDRVREVARKDKQAKFTALIAPHRLRPPEGRLFSD</sequence>
<evidence type="ECO:0000313" key="5">
    <source>
        <dbReference type="Proteomes" id="UP000032360"/>
    </source>
</evidence>
<protein>
    <submittedName>
        <fullName evidence="2">Uncharacterized protein</fullName>
    </submittedName>
</protein>
<dbReference type="AlphaFoldDB" id="A0A0D8HC39"/>
<accession>A0A0D8HC39</accession>
<dbReference type="EMBL" id="JXYS01000156">
    <property type="protein sequence ID" value="KJF15498.1"/>
    <property type="molecule type" value="Genomic_DNA"/>
</dbReference>
<proteinExistence type="predicted"/>
<gene>
    <name evidence="4" type="ORF">AXFE_01740</name>
    <name evidence="3" type="ORF">AXFE_09030</name>
    <name evidence="2" type="ORF">AXFE_36710</name>
</gene>
<feature type="region of interest" description="Disordered" evidence="1">
    <location>
        <begin position="1"/>
        <end position="30"/>
    </location>
</feature>
<evidence type="ECO:0000313" key="2">
    <source>
        <dbReference type="EMBL" id="KJF15498.1"/>
    </source>
</evidence>
<name>A0A0D8HC39_9ACTN</name>
<dbReference type="EMBL" id="JXYS01000023">
    <property type="protein sequence ID" value="KJF18158.1"/>
    <property type="molecule type" value="Genomic_DNA"/>
</dbReference>
<keyword evidence="5" id="KW-1185">Reference proteome</keyword>
<organism evidence="2 5">
    <name type="scientific">Acidithrix ferrooxidans</name>
    <dbReference type="NCBI Taxonomy" id="1280514"/>
    <lineage>
        <taxon>Bacteria</taxon>
        <taxon>Bacillati</taxon>
        <taxon>Actinomycetota</taxon>
        <taxon>Acidimicrobiia</taxon>
        <taxon>Acidimicrobiales</taxon>
        <taxon>Acidimicrobiaceae</taxon>
        <taxon>Acidithrix</taxon>
    </lineage>
</organism>
<evidence type="ECO:0000256" key="1">
    <source>
        <dbReference type="SAM" id="MobiDB-lite"/>
    </source>
</evidence>